<evidence type="ECO:0000259" key="10">
    <source>
        <dbReference type="PROSITE" id="PS50222"/>
    </source>
</evidence>
<dbReference type="PROSITE" id="PS50203">
    <property type="entry name" value="CALPAIN_CAT"/>
    <property type="match status" value="1"/>
</dbReference>
<dbReference type="PANTHER" id="PTHR10183:SF433">
    <property type="entry name" value="CALPAIN-A-RELATED"/>
    <property type="match status" value="1"/>
</dbReference>
<keyword evidence="5" id="KW-0106">Calcium</keyword>
<evidence type="ECO:0000256" key="1">
    <source>
        <dbReference type="ARBA" id="ARBA00007623"/>
    </source>
</evidence>
<dbReference type="GO" id="GO:0006508">
    <property type="term" value="P:proteolysis"/>
    <property type="evidence" value="ECO:0007669"/>
    <property type="project" value="UniProtKB-KW"/>
</dbReference>
<keyword evidence="2 7" id="KW-0645">Protease</keyword>
<keyword evidence="4 7" id="KW-0788">Thiol protease</keyword>
<reference evidence="11" key="1">
    <citation type="journal article" date="2023" name="Mol. Biol. Evol.">
        <title>Third-Generation Sequencing Reveals the Adaptive Role of the Epigenome in Three Deep-Sea Polychaetes.</title>
        <authorList>
            <person name="Perez M."/>
            <person name="Aroh O."/>
            <person name="Sun Y."/>
            <person name="Lan Y."/>
            <person name="Juniper S.K."/>
            <person name="Young C.R."/>
            <person name="Angers B."/>
            <person name="Qian P.Y."/>
        </authorList>
    </citation>
    <scope>NUCLEOTIDE SEQUENCE</scope>
    <source>
        <strain evidence="11">P08H-3</strain>
    </source>
</reference>
<dbReference type="InterPro" id="IPR011992">
    <property type="entry name" value="EF-hand-dom_pair"/>
</dbReference>
<comment type="similarity">
    <text evidence="1">Belongs to the peptidase C2 family.</text>
</comment>
<dbReference type="Pfam" id="PF13833">
    <property type="entry name" value="EF-hand_8"/>
    <property type="match status" value="2"/>
</dbReference>
<feature type="active site" evidence="6 7">
    <location>
        <position position="98"/>
    </location>
</feature>
<evidence type="ECO:0000313" key="11">
    <source>
        <dbReference type="EMBL" id="KAK2152240.1"/>
    </source>
</evidence>
<dbReference type="SUPFAM" id="SSF49758">
    <property type="entry name" value="Calpain large subunit, middle domain (domain III)"/>
    <property type="match status" value="1"/>
</dbReference>
<evidence type="ECO:0000256" key="5">
    <source>
        <dbReference type="ARBA" id="ARBA00022837"/>
    </source>
</evidence>
<dbReference type="SUPFAM" id="SSF54001">
    <property type="entry name" value="Cysteine proteinases"/>
    <property type="match status" value="1"/>
</dbReference>
<gene>
    <name evidence="11" type="ORF">LSH36_334g02035</name>
</gene>
<dbReference type="InterPro" id="IPR033883">
    <property type="entry name" value="C2_III"/>
</dbReference>
<dbReference type="PROSITE" id="PS00139">
    <property type="entry name" value="THIOL_PROTEASE_CYS"/>
    <property type="match status" value="1"/>
</dbReference>
<dbReference type="SMART" id="SM00720">
    <property type="entry name" value="calpain_III"/>
    <property type="match status" value="1"/>
</dbReference>
<dbReference type="Proteomes" id="UP001208570">
    <property type="component" value="Unassembled WGS sequence"/>
</dbReference>
<dbReference type="CDD" id="cd00044">
    <property type="entry name" value="CysPc"/>
    <property type="match status" value="1"/>
</dbReference>
<dbReference type="InterPro" id="IPR036213">
    <property type="entry name" value="Calpain_III_sf"/>
</dbReference>
<dbReference type="InterPro" id="IPR001300">
    <property type="entry name" value="Peptidase_C2_calpain_cat"/>
</dbReference>
<evidence type="ECO:0000256" key="2">
    <source>
        <dbReference type="ARBA" id="ARBA00022670"/>
    </source>
</evidence>
<dbReference type="InterPro" id="IPR022684">
    <property type="entry name" value="Calpain_cysteine_protease"/>
</dbReference>
<protein>
    <submittedName>
        <fullName evidence="11">Uncharacterized protein</fullName>
    </submittedName>
</protein>
<dbReference type="GO" id="GO:0005737">
    <property type="term" value="C:cytoplasm"/>
    <property type="evidence" value="ECO:0007669"/>
    <property type="project" value="TreeGrafter"/>
</dbReference>
<dbReference type="Gene3D" id="1.10.238.10">
    <property type="entry name" value="EF-hand"/>
    <property type="match status" value="1"/>
</dbReference>
<dbReference type="EMBL" id="JAODUP010000335">
    <property type="protein sequence ID" value="KAK2152240.1"/>
    <property type="molecule type" value="Genomic_DNA"/>
</dbReference>
<keyword evidence="12" id="KW-1185">Reference proteome</keyword>
<comment type="caution">
    <text evidence="11">The sequence shown here is derived from an EMBL/GenBank/DDBJ whole genome shotgun (WGS) entry which is preliminary data.</text>
</comment>
<dbReference type="PRINTS" id="PR00704">
    <property type="entry name" value="CALPAIN"/>
</dbReference>
<dbReference type="Gene3D" id="3.90.70.10">
    <property type="entry name" value="Cysteine proteinases"/>
    <property type="match status" value="1"/>
</dbReference>
<accession>A0AAD9JGZ1</accession>
<feature type="compositionally biased region" description="Acidic residues" evidence="8">
    <location>
        <begin position="481"/>
        <end position="490"/>
    </location>
</feature>
<sequence>MPFFISELDSNIPDVSTNTTGPFSRLHGKSYEQLKRECLERGHLFNDPDFPANSASLSLPDRIGRYTWKRPKDICDDPRFLTAGISRFDVKQGELGDCWLAAGLVALCDNHSLMQKVIIDDKLPTLYGGLAFIASADRTEFWSALLEKAYAKLHGSYGALEGGHAIEAMEDFTGGVCEWFELRDKVPSDLAVIITKALDRSSLLSCAIEAQSSYEMEAELTNGLIQGHAYTINLIKNVSLLSGMTVTLIRLRNPWGNDKEWKLAWSDGSREWSMVSTWEREKLEFSRSADGEFWMSFDDFVRSFDKLEICNLGPDALTDEIAEKSGKIWQMVQHEGEWIRNITAGGCLNYWQTSFFSNPQFHLHVESPDEDDDTGTVLVALMQKKQHSIKMRTSKYITIGFAVFKLDDPNMGPLNKSCLRSKRPKCTSEFINLREVSHRYKLEPGAYCIIPSTFEPDLEREFILRLEMDDFTSVIEKNPEMVEESDDSEWDVGSASSEGDDSSDAGSGQQDGARDLGLDSSMLSGINRLHHLLVSGDDDFSFDKFNVDVCRSMVAMLDNDRTGKLSFGEFKKLWRSLKKWVKIFLDSDIDQKGFVRSFQLREILKMVGYTVSNQTFQTLVMRYGDPDGRLNFQDFLQCLVRLNNMFGKLTI</sequence>
<feature type="active site" evidence="6 7">
    <location>
        <position position="253"/>
    </location>
</feature>
<dbReference type="SMART" id="SM00054">
    <property type="entry name" value="EFh"/>
    <property type="match status" value="2"/>
</dbReference>
<dbReference type="SMART" id="SM00230">
    <property type="entry name" value="CysPc"/>
    <property type="match status" value="1"/>
</dbReference>
<dbReference type="PROSITE" id="PS00018">
    <property type="entry name" value="EF_HAND_1"/>
    <property type="match status" value="1"/>
</dbReference>
<feature type="region of interest" description="Disordered" evidence="8">
    <location>
        <begin position="477"/>
        <end position="514"/>
    </location>
</feature>
<dbReference type="SUPFAM" id="SSF47473">
    <property type="entry name" value="EF-hand"/>
    <property type="match status" value="1"/>
</dbReference>
<dbReference type="GO" id="GO:0004198">
    <property type="term" value="F:calcium-dependent cysteine-type endopeptidase activity"/>
    <property type="evidence" value="ECO:0007669"/>
    <property type="project" value="InterPro"/>
</dbReference>
<dbReference type="PROSITE" id="PS50222">
    <property type="entry name" value="EF_HAND_2"/>
    <property type="match status" value="1"/>
</dbReference>
<feature type="active site" evidence="6 7">
    <location>
        <position position="228"/>
    </location>
</feature>
<feature type="domain" description="Calpain catalytic" evidence="9">
    <location>
        <begin position="44"/>
        <end position="313"/>
    </location>
</feature>
<dbReference type="InterPro" id="IPR038765">
    <property type="entry name" value="Papain-like_cys_pep_sf"/>
</dbReference>
<feature type="domain" description="EF-hand" evidence="10">
    <location>
        <begin position="545"/>
        <end position="580"/>
    </location>
</feature>
<evidence type="ECO:0000259" key="9">
    <source>
        <dbReference type="PROSITE" id="PS50203"/>
    </source>
</evidence>
<evidence type="ECO:0000256" key="6">
    <source>
        <dbReference type="PIRSR" id="PIRSR622684-1"/>
    </source>
</evidence>
<dbReference type="Pfam" id="PF01067">
    <property type="entry name" value="Calpain_III"/>
    <property type="match status" value="1"/>
</dbReference>
<evidence type="ECO:0000256" key="3">
    <source>
        <dbReference type="ARBA" id="ARBA00022801"/>
    </source>
</evidence>
<dbReference type="Pfam" id="PF00648">
    <property type="entry name" value="Peptidase_C2"/>
    <property type="match status" value="1"/>
</dbReference>
<evidence type="ECO:0000313" key="12">
    <source>
        <dbReference type="Proteomes" id="UP001208570"/>
    </source>
</evidence>
<dbReference type="InterPro" id="IPR022682">
    <property type="entry name" value="Calpain_domain_III"/>
</dbReference>
<evidence type="ECO:0000256" key="4">
    <source>
        <dbReference type="ARBA" id="ARBA00022807"/>
    </source>
</evidence>
<organism evidence="11 12">
    <name type="scientific">Paralvinella palmiformis</name>
    <dbReference type="NCBI Taxonomy" id="53620"/>
    <lineage>
        <taxon>Eukaryota</taxon>
        <taxon>Metazoa</taxon>
        <taxon>Spiralia</taxon>
        <taxon>Lophotrochozoa</taxon>
        <taxon>Annelida</taxon>
        <taxon>Polychaeta</taxon>
        <taxon>Sedentaria</taxon>
        <taxon>Canalipalpata</taxon>
        <taxon>Terebellida</taxon>
        <taxon>Terebelliformia</taxon>
        <taxon>Alvinellidae</taxon>
        <taxon>Paralvinella</taxon>
    </lineage>
</organism>
<dbReference type="InterPro" id="IPR000169">
    <property type="entry name" value="Pept_cys_AS"/>
</dbReference>
<evidence type="ECO:0000256" key="7">
    <source>
        <dbReference type="PROSITE-ProRule" id="PRU00239"/>
    </source>
</evidence>
<dbReference type="AlphaFoldDB" id="A0AAD9JGZ1"/>
<dbReference type="CDD" id="cd00214">
    <property type="entry name" value="Calpain_III"/>
    <property type="match status" value="1"/>
</dbReference>
<name>A0AAD9JGZ1_9ANNE</name>
<dbReference type="InterPro" id="IPR002048">
    <property type="entry name" value="EF_hand_dom"/>
</dbReference>
<dbReference type="FunFam" id="3.90.70.10:FF:000001">
    <property type="entry name" value="Calpain-1 catalytic subunit"/>
    <property type="match status" value="1"/>
</dbReference>
<dbReference type="InterPro" id="IPR022683">
    <property type="entry name" value="Calpain_III"/>
</dbReference>
<dbReference type="PANTHER" id="PTHR10183">
    <property type="entry name" value="CALPAIN"/>
    <property type="match status" value="1"/>
</dbReference>
<dbReference type="InterPro" id="IPR018247">
    <property type="entry name" value="EF_Hand_1_Ca_BS"/>
</dbReference>
<dbReference type="GO" id="GO:0005509">
    <property type="term" value="F:calcium ion binding"/>
    <property type="evidence" value="ECO:0007669"/>
    <property type="project" value="InterPro"/>
</dbReference>
<proteinExistence type="inferred from homology"/>
<dbReference type="Gene3D" id="2.60.120.380">
    <property type="match status" value="1"/>
</dbReference>
<keyword evidence="3 7" id="KW-0378">Hydrolase</keyword>
<evidence type="ECO:0000256" key="8">
    <source>
        <dbReference type="SAM" id="MobiDB-lite"/>
    </source>
</evidence>